<dbReference type="InterPro" id="IPR051244">
    <property type="entry name" value="TCAF"/>
</dbReference>
<evidence type="ECO:0000313" key="1">
    <source>
        <dbReference type="Ensembl" id="ENSTRUP00000074716.1"/>
    </source>
</evidence>
<dbReference type="AlphaFoldDB" id="A0A674NLR4"/>
<dbReference type="PANTHER" id="PTHR15730:SF5">
    <property type="entry name" value="SI:CH211-210B2.2-RELATED"/>
    <property type="match status" value="1"/>
</dbReference>
<dbReference type="Ensembl" id="ENSTRUT00000065157.1">
    <property type="protein sequence ID" value="ENSTRUP00000074716.1"/>
    <property type="gene ID" value="ENSTRUG00000029813.1"/>
</dbReference>
<reference evidence="1" key="2">
    <citation type="submission" date="2025-08" db="UniProtKB">
        <authorList>
            <consortium name="Ensembl"/>
        </authorList>
    </citation>
    <scope>IDENTIFICATION</scope>
</reference>
<protein>
    <submittedName>
        <fullName evidence="1">Uncharacterized protein</fullName>
    </submittedName>
</protein>
<organism evidence="1 2">
    <name type="scientific">Takifugu rubripes</name>
    <name type="common">Japanese pufferfish</name>
    <name type="synonym">Fugu rubripes</name>
    <dbReference type="NCBI Taxonomy" id="31033"/>
    <lineage>
        <taxon>Eukaryota</taxon>
        <taxon>Metazoa</taxon>
        <taxon>Chordata</taxon>
        <taxon>Craniata</taxon>
        <taxon>Vertebrata</taxon>
        <taxon>Euteleostomi</taxon>
        <taxon>Actinopterygii</taxon>
        <taxon>Neopterygii</taxon>
        <taxon>Teleostei</taxon>
        <taxon>Neoteleostei</taxon>
        <taxon>Acanthomorphata</taxon>
        <taxon>Eupercaria</taxon>
        <taxon>Tetraodontiformes</taxon>
        <taxon>Tetradontoidea</taxon>
        <taxon>Tetraodontidae</taxon>
        <taxon>Takifugu</taxon>
    </lineage>
</organism>
<dbReference type="Proteomes" id="UP000005226">
    <property type="component" value="Chromosome 11"/>
</dbReference>
<sequence>MGTRCLDNAIRWLDQGRNGVVGVGLRASTTDFRKDLSVYMGMAYSDAHAKEIQDFVAEGGGLVIGGHAWYWSYGGGNVMTEFPGMTMQVHFGNQIHHNP</sequence>
<reference evidence="1" key="3">
    <citation type="submission" date="2025-09" db="UniProtKB">
        <authorList>
            <consortium name="Ensembl"/>
        </authorList>
    </citation>
    <scope>IDENTIFICATION</scope>
</reference>
<dbReference type="GO" id="GO:0044325">
    <property type="term" value="F:transmembrane transporter binding"/>
    <property type="evidence" value="ECO:0007669"/>
    <property type="project" value="TreeGrafter"/>
</dbReference>
<dbReference type="GeneTree" id="ENSGT01030000236106"/>
<name>A0A674NLR4_TAKRU</name>
<dbReference type="InParanoid" id="A0A674NLR4"/>
<evidence type="ECO:0000313" key="2">
    <source>
        <dbReference type="Proteomes" id="UP000005226"/>
    </source>
</evidence>
<proteinExistence type="predicted"/>
<accession>A0A674NLR4</accession>
<reference evidence="1 2" key="1">
    <citation type="journal article" date="2011" name="Genome Biol. Evol.">
        <title>Integration of the genetic map and genome assembly of fugu facilitates insights into distinct features of genome evolution in teleosts and mammals.</title>
        <authorList>
            <person name="Kai W."/>
            <person name="Kikuchi K."/>
            <person name="Tohari S."/>
            <person name="Chew A.K."/>
            <person name="Tay A."/>
            <person name="Fujiwara A."/>
            <person name="Hosoya S."/>
            <person name="Suetake H."/>
            <person name="Naruse K."/>
            <person name="Brenner S."/>
            <person name="Suzuki Y."/>
            <person name="Venkatesh B."/>
        </authorList>
    </citation>
    <scope>NUCLEOTIDE SEQUENCE [LARGE SCALE GENOMIC DNA]</scope>
</reference>
<dbReference type="GO" id="GO:0090314">
    <property type="term" value="P:positive regulation of protein targeting to membrane"/>
    <property type="evidence" value="ECO:0007669"/>
    <property type="project" value="TreeGrafter"/>
</dbReference>
<dbReference type="PANTHER" id="PTHR15730">
    <property type="entry name" value="EXPERIMENTAL AUTOIMMUNE PROSTATITIS ANTIGEN 2-RELATED"/>
    <property type="match status" value="1"/>
</dbReference>
<dbReference type="GO" id="GO:0005886">
    <property type="term" value="C:plasma membrane"/>
    <property type="evidence" value="ECO:0007669"/>
    <property type="project" value="TreeGrafter"/>
</dbReference>
<keyword evidence="2" id="KW-1185">Reference proteome</keyword>